<name>A0A926WE91_9NOST</name>
<keyword evidence="2" id="KW-1185">Reference proteome</keyword>
<dbReference type="RefSeq" id="WP_190557817.1">
    <property type="nucleotide sequence ID" value="NZ_JACJQU010000002.1"/>
</dbReference>
<evidence type="ECO:0000313" key="1">
    <source>
        <dbReference type="EMBL" id="MBD2292944.1"/>
    </source>
</evidence>
<organism evidence="1 2">
    <name type="scientific">Anabaena sphaerica FACHB-251</name>
    <dbReference type="NCBI Taxonomy" id="2692883"/>
    <lineage>
        <taxon>Bacteria</taxon>
        <taxon>Bacillati</taxon>
        <taxon>Cyanobacteriota</taxon>
        <taxon>Cyanophyceae</taxon>
        <taxon>Nostocales</taxon>
        <taxon>Nostocaceae</taxon>
        <taxon>Anabaena</taxon>
    </lineage>
</organism>
<reference evidence="2" key="1">
    <citation type="journal article" date="2020" name="ISME J.">
        <title>Comparative genomics reveals insights into cyanobacterial evolution and habitat adaptation.</title>
        <authorList>
            <person name="Chen M.Y."/>
            <person name="Teng W.K."/>
            <person name="Zhao L."/>
            <person name="Hu C.X."/>
            <person name="Zhou Y.K."/>
            <person name="Han B.P."/>
            <person name="Song L.R."/>
            <person name="Shu W.S."/>
        </authorList>
    </citation>
    <scope>NUCLEOTIDE SEQUENCE [LARGE SCALE GENOMIC DNA]</scope>
    <source>
        <strain evidence="2">FACHB-251</strain>
    </source>
</reference>
<gene>
    <name evidence="1" type="ORF">H6G06_05470</name>
</gene>
<evidence type="ECO:0000313" key="2">
    <source>
        <dbReference type="Proteomes" id="UP000662185"/>
    </source>
</evidence>
<dbReference type="AlphaFoldDB" id="A0A926WE91"/>
<protein>
    <submittedName>
        <fullName evidence="1">Uncharacterized protein</fullName>
    </submittedName>
</protein>
<sequence length="138" mass="15889">MSGIEHRGMRVKRHRQVLIKKFEIPKHGVASYSTSFYAEPSQSETSLPPGLESYYQQHLQKMLDLTDEDFALAVLKVLAQQTQPISVAAIAEILDTDEYEIEEVLEKWSEFLTQKSIAGTIYYSLYHSIFRDAMKNIM</sequence>
<dbReference type="EMBL" id="JACJQU010000002">
    <property type="protein sequence ID" value="MBD2292944.1"/>
    <property type="molecule type" value="Genomic_DNA"/>
</dbReference>
<proteinExistence type="predicted"/>
<comment type="caution">
    <text evidence="1">The sequence shown here is derived from an EMBL/GenBank/DDBJ whole genome shotgun (WGS) entry which is preliminary data.</text>
</comment>
<dbReference type="Proteomes" id="UP000662185">
    <property type="component" value="Unassembled WGS sequence"/>
</dbReference>
<accession>A0A926WE91</accession>